<proteinExistence type="inferred from homology"/>
<dbReference type="InterPro" id="IPR048258">
    <property type="entry name" value="Cyclins_cyclin-box"/>
</dbReference>
<evidence type="ECO:0000259" key="6">
    <source>
        <dbReference type="SMART" id="SM01332"/>
    </source>
</evidence>
<dbReference type="GO" id="GO:0016538">
    <property type="term" value="F:cyclin-dependent protein serine/threonine kinase regulator activity"/>
    <property type="evidence" value="ECO:0007669"/>
    <property type="project" value="InterPro"/>
</dbReference>
<dbReference type="SMART" id="SM01332">
    <property type="entry name" value="Cyclin_C"/>
    <property type="match status" value="1"/>
</dbReference>
<dbReference type="CDD" id="cd20512">
    <property type="entry name" value="CYCLIN_CLBs_yeast_rpt2"/>
    <property type="match status" value="1"/>
</dbReference>
<organism evidence="7 8">
    <name type="scientific">Arxiozyma heterogenica</name>
    <dbReference type="NCBI Taxonomy" id="278026"/>
    <lineage>
        <taxon>Eukaryota</taxon>
        <taxon>Fungi</taxon>
        <taxon>Dikarya</taxon>
        <taxon>Ascomycota</taxon>
        <taxon>Saccharomycotina</taxon>
        <taxon>Saccharomycetes</taxon>
        <taxon>Saccharomycetales</taxon>
        <taxon>Saccharomycetaceae</taxon>
        <taxon>Arxiozyma</taxon>
    </lineage>
</organism>
<protein>
    <recommendedName>
        <fullName evidence="9">Cyclin N-terminal domain-containing protein</fullName>
    </recommendedName>
</protein>
<keyword evidence="2 4" id="KW-0195">Cyclin</keyword>
<sequence>MLKNSNTIKSWSLRSENEGRVIANAVTKNYLKPTAASLKRNRFVLADVTTRANSRSKQASNIIKQNSIKKPTNNIASYSYKTTHVNNKSINNDNNKYNNTLSLRNQQIEYQEKTLDSNILLEKKTIYKDESIEDDTHRSVNHLDNDIYISEDNFEMKEEVIEPLLPYLDKNIEKTLDEAVMRYFSPIPDSNDEDTYDPVMAVEYNVDIFTYMRKLEVKYSPKSNYIDLQPQLKWHHRAELLDWLIQVHERFQLLPETLFLAINIMDRFLSKKIATLNRFQLVGITALFIACKYEEIHSPTLNDIIYILDSEYTRDDILQAESFMLNTLNFEISWPGPMSFLRRISKADSYEYSIRTLSKYFLETTILDSRLISSPPSWLAAGAYFLSRIILKDDQWSLKHCYYSGYTREQLLPLVLIICDNCKEGKVKHNTIWKKYSDIKYHKSREIFDQWVDSIIE</sequence>
<name>A0AAN8A802_9SACH</name>
<dbReference type="FunFam" id="1.10.472.10:FF:000001">
    <property type="entry name" value="G2/mitotic-specific cyclin"/>
    <property type="match status" value="1"/>
</dbReference>
<keyword evidence="8" id="KW-1185">Reference proteome</keyword>
<dbReference type="GO" id="GO:0044772">
    <property type="term" value="P:mitotic cell cycle phase transition"/>
    <property type="evidence" value="ECO:0007669"/>
    <property type="project" value="InterPro"/>
</dbReference>
<dbReference type="InterPro" id="IPR013763">
    <property type="entry name" value="Cyclin-like_dom"/>
</dbReference>
<dbReference type="InterPro" id="IPR039361">
    <property type="entry name" value="Cyclin"/>
</dbReference>
<dbReference type="EMBL" id="JAWIZZ010000047">
    <property type="protein sequence ID" value="KAK5779411.1"/>
    <property type="molecule type" value="Genomic_DNA"/>
</dbReference>
<dbReference type="PROSITE" id="PS00292">
    <property type="entry name" value="CYCLINS"/>
    <property type="match status" value="1"/>
</dbReference>
<evidence type="ECO:0008006" key="9">
    <source>
        <dbReference type="Google" id="ProtNLM"/>
    </source>
</evidence>
<dbReference type="InterPro" id="IPR004367">
    <property type="entry name" value="Cyclin_C-dom"/>
</dbReference>
<feature type="domain" description="Cyclin C-terminal" evidence="6">
    <location>
        <begin position="335"/>
        <end position="450"/>
    </location>
</feature>
<dbReference type="SMART" id="SM00385">
    <property type="entry name" value="CYCLIN"/>
    <property type="match status" value="2"/>
</dbReference>
<feature type="domain" description="Cyclin-like" evidence="5">
    <location>
        <begin position="242"/>
        <end position="326"/>
    </location>
</feature>
<evidence type="ECO:0000259" key="5">
    <source>
        <dbReference type="SMART" id="SM00385"/>
    </source>
</evidence>
<dbReference type="InterPro" id="IPR036915">
    <property type="entry name" value="Cyclin-like_sf"/>
</dbReference>
<comment type="caution">
    <text evidence="7">The sequence shown here is derived from an EMBL/GenBank/DDBJ whole genome shotgun (WGS) entry which is preliminary data.</text>
</comment>
<feature type="domain" description="Cyclin-like" evidence="5">
    <location>
        <begin position="339"/>
        <end position="420"/>
    </location>
</feature>
<dbReference type="PANTHER" id="PTHR10177">
    <property type="entry name" value="CYCLINS"/>
    <property type="match status" value="1"/>
</dbReference>
<evidence type="ECO:0000313" key="7">
    <source>
        <dbReference type="EMBL" id="KAK5779411.1"/>
    </source>
</evidence>
<gene>
    <name evidence="7" type="ORF">RI543_003302</name>
</gene>
<dbReference type="SUPFAM" id="SSF47954">
    <property type="entry name" value="Cyclin-like"/>
    <property type="match status" value="2"/>
</dbReference>
<dbReference type="AlphaFoldDB" id="A0AAN8A802"/>
<keyword evidence="1" id="KW-0132">Cell division</keyword>
<evidence type="ECO:0000256" key="3">
    <source>
        <dbReference type="ARBA" id="ARBA00023306"/>
    </source>
</evidence>
<dbReference type="GO" id="GO:0051301">
    <property type="term" value="P:cell division"/>
    <property type="evidence" value="ECO:0007669"/>
    <property type="project" value="UniProtKB-KW"/>
</dbReference>
<evidence type="ECO:0000256" key="1">
    <source>
        <dbReference type="ARBA" id="ARBA00022618"/>
    </source>
</evidence>
<reference evidence="8" key="1">
    <citation type="submission" date="2023-07" db="EMBL/GenBank/DDBJ databases">
        <title>A draft genome of Kazachstania heterogenica Y-27499.</title>
        <authorList>
            <person name="Donic C."/>
            <person name="Kralova J.S."/>
            <person name="Fidel L."/>
            <person name="Ben-Dor S."/>
            <person name="Jung S."/>
        </authorList>
    </citation>
    <scope>NUCLEOTIDE SEQUENCE [LARGE SCALE GENOMIC DNA]</scope>
    <source>
        <strain evidence="8">Y27499</strain>
    </source>
</reference>
<dbReference type="Gene3D" id="1.10.472.10">
    <property type="entry name" value="Cyclin-like"/>
    <property type="match status" value="2"/>
</dbReference>
<evidence type="ECO:0000256" key="2">
    <source>
        <dbReference type="ARBA" id="ARBA00023127"/>
    </source>
</evidence>
<accession>A0AAN8A802</accession>
<evidence type="ECO:0000256" key="4">
    <source>
        <dbReference type="RuleBase" id="RU000383"/>
    </source>
</evidence>
<dbReference type="InterPro" id="IPR006671">
    <property type="entry name" value="Cyclin_N"/>
</dbReference>
<dbReference type="Proteomes" id="UP001306508">
    <property type="component" value="Unassembled WGS sequence"/>
</dbReference>
<evidence type="ECO:0000313" key="8">
    <source>
        <dbReference type="Proteomes" id="UP001306508"/>
    </source>
</evidence>
<dbReference type="PIRSF" id="PIRSF001771">
    <property type="entry name" value="Cyclin_A_B_D_E"/>
    <property type="match status" value="1"/>
</dbReference>
<dbReference type="InterPro" id="IPR046965">
    <property type="entry name" value="Cyclin_A/B-like"/>
</dbReference>
<dbReference type="Pfam" id="PF00134">
    <property type="entry name" value="Cyclin_N"/>
    <property type="match status" value="1"/>
</dbReference>
<dbReference type="Pfam" id="PF02984">
    <property type="entry name" value="Cyclin_C"/>
    <property type="match status" value="1"/>
</dbReference>
<comment type="similarity">
    <text evidence="4">Belongs to the cyclin family.</text>
</comment>
<keyword evidence="3" id="KW-0131">Cell cycle</keyword>